<dbReference type="InterPro" id="IPR005495">
    <property type="entry name" value="LptG/LptF_permease"/>
</dbReference>
<keyword evidence="9" id="KW-1185">Reference proteome</keyword>
<proteinExistence type="predicted"/>
<dbReference type="RefSeq" id="WP_204948736.1">
    <property type="nucleotide sequence ID" value="NZ_BSFF01000002.1"/>
</dbReference>
<evidence type="ECO:0000256" key="5">
    <source>
        <dbReference type="ARBA" id="ARBA00023136"/>
    </source>
</evidence>
<dbReference type="GO" id="GO:0043190">
    <property type="term" value="C:ATP-binding cassette (ABC) transporter complex"/>
    <property type="evidence" value="ECO:0007669"/>
    <property type="project" value="InterPro"/>
</dbReference>
<evidence type="ECO:0000313" key="7">
    <source>
        <dbReference type="EMBL" id="GLK55581.1"/>
    </source>
</evidence>
<feature type="transmembrane region" description="Helical" evidence="6">
    <location>
        <begin position="99"/>
        <end position="122"/>
    </location>
</feature>
<dbReference type="Proteomes" id="UP000758856">
    <property type="component" value="Unassembled WGS sequence"/>
</dbReference>
<dbReference type="NCBIfam" id="TIGR04407">
    <property type="entry name" value="LptF_YjgP"/>
    <property type="match status" value="1"/>
</dbReference>
<keyword evidence="4 6" id="KW-1133">Transmembrane helix</keyword>
<sequence length="377" mass="40585">MPVLERYIFGLTAKAFVASLIILTAVIWTTQALRELDVVTAQGQTIWIFLLITGLTIPSLSVILAPIALFGAAVWSLNRLNADSELVVMSGAGVGPARLLRPLMALTLMVSVVVGMMSVWAIPESLRALRFQLTQVRADVVANILREGQFTPIEQGLVVHVRERRGGALLGIFVQDTRDAPQEVTYLAERGQIVEEQGSTFLVLENGSVQRREAPDKDPAIVVFQRYAFDLSPFTGLSEVTSYKPRERYTSELAAPDVNDAAYKAQPGRFRAELHERLVNPLYPLAFMLIAFAAIGRPRTTRQTRAYGVLGAIAAMAALRIAGLGATNLLVATPYAALAVYGLPIGAGAAALWLAFGRRPRSPAPPVSSPLAAAASA</sequence>
<feature type="transmembrane region" description="Helical" evidence="6">
    <location>
        <begin position="7"/>
        <end position="28"/>
    </location>
</feature>
<evidence type="ECO:0000313" key="10">
    <source>
        <dbReference type="Proteomes" id="UP001143400"/>
    </source>
</evidence>
<protein>
    <submittedName>
        <fullName evidence="7">LPS export ABC transporter permease LptF</fullName>
    </submittedName>
    <submittedName>
        <fullName evidence="8">Lipopolysaccharide export system permease protein</fullName>
    </submittedName>
</protein>
<gene>
    <name evidence="7" type="ORF">GCM10008170_16000</name>
    <name evidence="8" type="ORF">JOD31_000500</name>
</gene>
<dbReference type="InterPro" id="IPR030922">
    <property type="entry name" value="LptF"/>
</dbReference>
<reference evidence="7" key="3">
    <citation type="submission" date="2023-01" db="EMBL/GenBank/DDBJ databases">
        <authorList>
            <person name="Sun Q."/>
            <person name="Evtushenko L."/>
        </authorList>
    </citation>
    <scope>NUCLEOTIDE SEQUENCE</scope>
    <source>
        <strain evidence="7">VKM B-1606</strain>
    </source>
</reference>
<dbReference type="EMBL" id="BSFF01000002">
    <property type="protein sequence ID" value="GLK55581.1"/>
    <property type="molecule type" value="Genomic_DNA"/>
</dbReference>
<feature type="transmembrane region" description="Helical" evidence="6">
    <location>
        <begin position="335"/>
        <end position="356"/>
    </location>
</feature>
<dbReference type="Pfam" id="PF03739">
    <property type="entry name" value="LptF_LptG"/>
    <property type="match status" value="1"/>
</dbReference>
<dbReference type="AlphaFoldDB" id="A0A9W6IUY2"/>
<dbReference type="GO" id="GO:0015920">
    <property type="term" value="P:lipopolysaccharide transport"/>
    <property type="evidence" value="ECO:0007669"/>
    <property type="project" value="TreeGrafter"/>
</dbReference>
<comment type="subcellular location">
    <subcellularLocation>
        <location evidence="1">Cell membrane</location>
        <topology evidence="1">Multi-pass membrane protein</topology>
    </subcellularLocation>
</comment>
<reference evidence="7" key="1">
    <citation type="journal article" date="2014" name="Int. J. Syst. Evol. Microbiol.">
        <title>Complete genome sequence of Corynebacterium casei LMG S-19264T (=DSM 44701T), isolated from a smear-ripened cheese.</title>
        <authorList>
            <consortium name="US DOE Joint Genome Institute (JGI-PGF)"/>
            <person name="Walter F."/>
            <person name="Albersmeier A."/>
            <person name="Kalinowski J."/>
            <person name="Ruckert C."/>
        </authorList>
    </citation>
    <scope>NUCLEOTIDE SEQUENCE</scope>
    <source>
        <strain evidence="7">VKM B-1606</strain>
    </source>
</reference>
<keyword evidence="2" id="KW-1003">Cell membrane</keyword>
<comment type="caution">
    <text evidence="7">The sequence shown here is derived from an EMBL/GenBank/DDBJ whole genome shotgun (WGS) entry which is preliminary data.</text>
</comment>
<keyword evidence="3 6" id="KW-0812">Transmembrane</keyword>
<evidence type="ECO:0000313" key="9">
    <source>
        <dbReference type="Proteomes" id="UP000758856"/>
    </source>
</evidence>
<dbReference type="GO" id="GO:0055085">
    <property type="term" value="P:transmembrane transport"/>
    <property type="evidence" value="ECO:0007669"/>
    <property type="project" value="InterPro"/>
</dbReference>
<organism evidence="7 10">
    <name type="scientific">Methylopila capsulata</name>
    <dbReference type="NCBI Taxonomy" id="61654"/>
    <lineage>
        <taxon>Bacteria</taxon>
        <taxon>Pseudomonadati</taxon>
        <taxon>Pseudomonadota</taxon>
        <taxon>Alphaproteobacteria</taxon>
        <taxon>Hyphomicrobiales</taxon>
        <taxon>Methylopilaceae</taxon>
        <taxon>Methylopila</taxon>
    </lineage>
</organism>
<evidence type="ECO:0000256" key="3">
    <source>
        <dbReference type="ARBA" id="ARBA00022692"/>
    </source>
</evidence>
<evidence type="ECO:0000256" key="2">
    <source>
        <dbReference type="ARBA" id="ARBA00022475"/>
    </source>
</evidence>
<accession>A0A9W6IUY2</accession>
<feature type="transmembrane region" description="Helical" evidence="6">
    <location>
        <begin position="278"/>
        <end position="295"/>
    </location>
</feature>
<dbReference type="PANTHER" id="PTHR33529">
    <property type="entry name" value="SLR0882 PROTEIN-RELATED"/>
    <property type="match status" value="1"/>
</dbReference>
<dbReference type="Proteomes" id="UP001143400">
    <property type="component" value="Unassembled WGS sequence"/>
</dbReference>
<dbReference type="EMBL" id="JAFBCY010000001">
    <property type="protein sequence ID" value="MBM7850288.1"/>
    <property type="molecule type" value="Genomic_DNA"/>
</dbReference>
<name>A0A9W6IUY2_9HYPH</name>
<feature type="transmembrane region" description="Helical" evidence="6">
    <location>
        <begin position="48"/>
        <end position="78"/>
    </location>
</feature>
<evidence type="ECO:0000313" key="8">
    <source>
        <dbReference type="EMBL" id="MBM7850288.1"/>
    </source>
</evidence>
<dbReference type="PANTHER" id="PTHR33529:SF6">
    <property type="entry name" value="YJGP_YJGQ FAMILY PERMEASE"/>
    <property type="match status" value="1"/>
</dbReference>
<feature type="transmembrane region" description="Helical" evidence="6">
    <location>
        <begin position="307"/>
        <end position="329"/>
    </location>
</feature>
<keyword evidence="5 6" id="KW-0472">Membrane</keyword>
<evidence type="ECO:0000256" key="6">
    <source>
        <dbReference type="SAM" id="Phobius"/>
    </source>
</evidence>
<evidence type="ECO:0000256" key="4">
    <source>
        <dbReference type="ARBA" id="ARBA00022989"/>
    </source>
</evidence>
<reference evidence="8 9" key="2">
    <citation type="submission" date="2021-01" db="EMBL/GenBank/DDBJ databases">
        <title>Genomic Encyclopedia of Type Strains, Phase IV (KMG-IV): sequencing the most valuable type-strain genomes for metagenomic binning, comparative biology and taxonomic classification.</title>
        <authorList>
            <person name="Goeker M."/>
        </authorList>
    </citation>
    <scope>NUCLEOTIDE SEQUENCE [LARGE SCALE GENOMIC DNA]</scope>
    <source>
        <strain evidence="8 9">DSM 6130</strain>
    </source>
</reference>
<evidence type="ECO:0000256" key="1">
    <source>
        <dbReference type="ARBA" id="ARBA00004651"/>
    </source>
</evidence>